<dbReference type="AlphaFoldDB" id="A0A560D4L5"/>
<gene>
    <name evidence="1" type="ORF">FBZ96_11254</name>
</gene>
<comment type="caution">
    <text evidence="1">The sequence shown here is derived from an EMBL/GenBank/DDBJ whole genome shotgun (WGS) entry which is preliminary data.</text>
</comment>
<protein>
    <submittedName>
        <fullName evidence="1">Uncharacterized protein</fullName>
    </submittedName>
</protein>
<proteinExistence type="predicted"/>
<keyword evidence="2" id="KW-1185">Reference proteome</keyword>
<dbReference type="Proteomes" id="UP000319949">
    <property type="component" value="Unassembled WGS sequence"/>
</dbReference>
<evidence type="ECO:0000313" key="2">
    <source>
        <dbReference type="Proteomes" id="UP000319949"/>
    </source>
</evidence>
<sequence length="65" mass="7413">MEVVRQTAWFSLKIPESFNVKRRTSLRCAPGTAWSLYQILSAPRCDYGLIAFRSGRYAEPKLSTS</sequence>
<evidence type="ECO:0000313" key="1">
    <source>
        <dbReference type="EMBL" id="TWA92048.1"/>
    </source>
</evidence>
<name>A0A560D4L5_9BRAD</name>
<reference evidence="1 2" key="1">
    <citation type="submission" date="2019-06" db="EMBL/GenBank/DDBJ databases">
        <title>Genomic Encyclopedia of Type Strains, Phase IV (KMG-V): Genome sequencing to study the core and pangenomes of soil and plant-associated prokaryotes.</title>
        <authorList>
            <person name="Whitman W."/>
        </authorList>
    </citation>
    <scope>NUCLEOTIDE SEQUENCE [LARGE SCALE GENOMIC DNA]</scope>
    <source>
        <strain evidence="1 2">BR 510</strain>
    </source>
</reference>
<accession>A0A560D4L5</accession>
<organism evidence="1 2">
    <name type="scientific">Bradyrhizobium stylosanthis</name>
    <dbReference type="NCBI Taxonomy" id="1803665"/>
    <lineage>
        <taxon>Bacteria</taxon>
        <taxon>Pseudomonadati</taxon>
        <taxon>Pseudomonadota</taxon>
        <taxon>Alphaproteobacteria</taxon>
        <taxon>Hyphomicrobiales</taxon>
        <taxon>Nitrobacteraceae</taxon>
        <taxon>Bradyrhizobium</taxon>
    </lineage>
</organism>
<dbReference type="EMBL" id="VITK01000012">
    <property type="protein sequence ID" value="TWA92048.1"/>
    <property type="molecule type" value="Genomic_DNA"/>
</dbReference>